<dbReference type="InterPro" id="IPR051244">
    <property type="entry name" value="TCAF"/>
</dbReference>
<dbReference type="SMART" id="SM01276">
    <property type="entry name" value="M60-like"/>
    <property type="match status" value="1"/>
</dbReference>
<dbReference type="Proteomes" id="UP000018468">
    <property type="component" value="Linkage group LG2"/>
</dbReference>
<dbReference type="PANTHER" id="PTHR15730:SF5">
    <property type="entry name" value="SI:CH211-210B2.2-RELATED"/>
    <property type="match status" value="1"/>
</dbReference>
<keyword evidence="4" id="KW-1185">Reference proteome</keyword>
<dbReference type="SUPFAM" id="SSF52317">
    <property type="entry name" value="Class I glutamine amidotransferase-like"/>
    <property type="match status" value="1"/>
</dbReference>
<dbReference type="eggNOG" id="ENOG502QQUS">
    <property type="taxonomic scope" value="Eukaryota"/>
</dbReference>
<dbReference type="Pfam" id="PF17291">
    <property type="entry name" value="M60-like_N"/>
    <property type="match status" value="1"/>
</dbReference>
<name>W5N9V6_LEPOC</name>
<dbReference type="Bgee" id="ENSLOCG00000014139">
    <property type="expression patterns" value="Expressed in zone of skin and 7 other cell types or tissues"/>
</dbReference>
<dbReference type="Gene3D" id="1.10.390.30">
    <property type="entry name" value="Peptidase M60, enhancin-like domain 3"/>
    <property type="match status" value="1"/>
</dbReference>
<dbReference type="GO" id="GO:0044325">
    <property type="term" value="F:transmembrane transporter binding"/>
    <property type="evidence" value="ECO:0000318"/>
    <property type="project" value="GO_Central"/>
</dbReference>
<accession>W5N9V6</accession>
<dbReference type="FunCoup" id="W5N9V6">
    <property type="interactions" value="386"/>
</dbReference>
<dbReference type="InterPro" id="IPR031161">
    <property type="entry name" value="Peptidase_M60_dom"/>
</dbReference>
<dbReference type="AlphaFoldDB" id="W5N9V6"/>
<dbReference type="Ensembl" id="ENSLOCT00000017446.1">
    <property type="protein sequence ID" value="ENSLOCP00000017415.1"/>
    <property type="gene ID" value="ENSLOCG00000014139.1"/>
</dbReference>
<dbReference type="GeneTree" id="ENSGT00390000017365"/>
<dbReference type="InParanoid" id="W5N9V6"/>
<reference evidence="3" key="3">
    <citation type="submission" date="2025-09" db="UniProtKB">
        <authorList>
            <consortium name="Ensembl"/>
        </authorList>
    </citation>
    <scope>IDENTIFICATION</scope>
</reference>
<dbReference type="FunFam" id="1.10.390.30:FF:000001">
    <property type="entry name" value="TRPM8 channel-associated factor 1"/>
    <property type="match status" value="1"/>
</dbReference>
<dbReference type="EMBL" id="AHAT01029610">
    <property type="status" value="NOT_ANNOTATED_CDS"/>
    <property type="molecule type" value="Genomic_DNA"/>
</dbReference>
<evidence type="ECO:0000259" key="2">
    <source>
        <dbReference type="PROSITE" id="PS51723"/>
    </source>
</evidence>
<dbReference type="Gene3D" id="3.40.390.80">
    <property type="entry name" value="Peptidase M60, enhancin-like domain 2"/>
    <property type="match status" value="1"/>
</dbReference>
<dbReference type="FunFam" id="3.40.390.80:FF:000001">
    <property type="entry name" value="TRPM8 channel-associated factor 1"/>
    <property type="match status" value="1"/>
</dbReference>
<dbReference type="Pfam" id="PF13402">
    <property type="entry name" value="Peptidase_M60"/>
    <property type="match status" value="1"/>
</dbReference>
<dbReference type="InterPro" id="IPR029062">
    <property type="entry name" value="Class_I_gatase-like"/>
</dbReference>
<dbReference type="PROSITE" id="PS51723">
    <property type="entry name" value="PEPTIDASE_M60"/>
    <property type="match status" value="1"/>
</dbReference>
<organism evidence="3 4">
    <name type="scientific">Lepisosteus oculatus</name>
    <name type="common">Spotted gar</name>
    <dbReference type="NCBI Taxonomy" id="7918"/>
    <lineage>
        <taxon>Eukaryota</taxon>
        <taxon>Metazoa</taxon>
        <taxon>Chordata</taxon>
        <taxon>Craniata</taxon>
        <taxon>Vertebrata</taxon>
        <taxon>Euteleostomi</taxon>
        <taxon>Actinopterygii</taxon>
        <taxon>Neopterygii</taxon>
        <taxon>Holostei</taxon>
        <taxon>Semionotiformes</taxon>
        <taxon>Lepisosteidae</taxon>
        <taxon>Lepisosteus</taxon>
    </lineage>
</organism>
<dbReference type="OMA" id="YMAIPAE"/>
<sequence>KPTLILLLQRSPQKSQGMARVEAYAALMEGLDELDFRSSAIPCHLVLTGDDAFPLAMNDRGQVLMAASRYGAGRLVAMGHEDYLSLLPGFVENAVAWLKPTPEAKVGIQEACRFVADNLCYTPTKTELTTSFKSGMGVYITTAYKDDQVSELIAFLKEGGGLLIAGEAWHWSQCHANKNPLLSFPGNKVSSVAGIYFSQHQGETGIVTIPKEIPSSWLAVSIGKDFKEDLEFLLEGVSEFDIRGAALPSEILVHGPLAFPIGMNDNNQSFLAGACYGQGKVIATTHEAYLSHEPLRKFLHNAVRWLDEGRNGLVGVHPNLGGAHALLSQGGLPCEKTEFSDKLSVYVCTSYSDAHAAEIQDFVAEGGGLLIGGHAWWWSQNHPGQDPVMHYPGNRILNKFGLGILGSTLQAGTFKALNAEEIFTQTYHFRRSLQRFAEDVIEGKSLETHEEAWLPKLGNDCAGYLRMKALDCPSYTSIVSLLTEMVKKTGLPQACQSCPIQNSKDQVLLKLGVEIYKVCPDPDSLLPFIIKDREDLPTVSDVKVKINANTGNAVEWKSTGLYLSPGSKTNIVVPPEIVGKNWKVQIGCQTDYIGHCKELKRAPTVCESFPIASESTEVSNLWGGLIYLVAPANVSLGDLEVTVEKAVRAPYYKGGETSTSDWLGAIRGAPAPWAELEFDNIILAMPSEAVRCLDNPEEVAALWNQIMKGIAELAAIPERLPRKERFVADVQISHGWMHAGYPVMMHSTAAKNLIDLDLIKNSGLWGPIHELGHNQQRGAWEFPPHTTECTCNLWSLYIHETVLGKEKHRAHEACTPQNREERTRHFVEKGRSLNDWSVFTALETYMQLQEEFGWEALKKVFATYHLMSNIPNNNTGKMNLYAETFSTAVGRNLAPFFRSWGWPIEEGVEKRLSELPEWSEHPMTKYA</sequence>
<proteinExistence type="inferred from homology"/>
<dbReference type="InterPro" id="IPR042279">
    <property type="entry name" value="Pep_M60_3"/>
</dbReference>
<reference evidence="4" key="1">
    <citation type="submission" date="2011-12" db="EMBL/GenBank/DDBJ databases">
        <title>The Draft Genome of Lepisosteus oculatus.</title>
        <authorList>
            <consortium name="The Broad Institute Genome Assembly &amp; Analysis Group"/>
            <consortium name="Computational R&amp;D Group"/>
            <consortium name="and Sequencing Platform"/>
            <person name="Di Palma F."/>
            <person name="Alfoldi J."/>
            <person name="Johnson J."/>
            <person name="Berlin A."/>
            <person name="Gnerre S."/>
            <person name="Jaffe D."/>
            <person name="MacCallum I."/>
            <person name="Young S."/>
            <person name="Walker B.J."/>
            <person name="Lander E.S."/>
            <person name="Lindblad-Toh K."/>
        </authorList>
    </citation>
    <scope>NUCLEOTIDE SEQUENCE [LARGE SCALE GENOMIC DNA]</scope>
</reference>
<feature type="domain" description="Peptidase M60" evidence="2">
    <location>
        <begin position="554"/>
        <end position="853"/>
    </location>
</feature>
<evidence type="ECO:0000256" key="1">
    <source>
        <dbReference type="ARBA" id="ARBA00009770"/>
    </source>
</evidence>
<protein>
    <submittedName>
        <fullName evidence="3">Si:ch211-210b2.4</fullName>
    </submittedName>
</protein>
<dbReference type="HOGENOM" id="CLU_011215_0_0_1"/>
<dbReference type="PANTHER" id="PTHR15730">
    <property type="entry name" value="EXPERIMENTAL AUTOIMMUNE PROSTATITIS ANTIGEN 2-RELATED"/>
    <property type="match status" value="1"/>
</dbReference>
<reference evidence="3" key="2">
    <citation type="submission" date="2025-08" db="UniProtKB">
        <authorList>
            <consortium name="Ensembl"/>
        </authorList>
    </citation>
    <scope>IDENTIFICATION</scope>
</reference>
<dbReference type="InterPro" id="IPR035423">
    <property type="entry name" value="M60-like_N"/>
</dbReference>
<dbReference type="GO" id="GO:0005886">
    <property type="term" value="C:plasma membrane"/>
    <property type="evidence" value="ECO:0000318"/>
    <property type="project" value="GO_Central"/>
</dbReference>
<evidence type="ECO:0000313" key="4">
    <source>
        <dbReference type="Proteomes" id="UP000018468"/>
    </source>
</evidence>
<comment type="similarity">
    <text evidence="1">Belongs to the TCAF family.</text>
</comment>
<evidence type="ECO:0000313" key="3">
    <source>
        <dbReference type="Ensembl" id="ENSLOCP00000017415.1"/>
    </source>
</evidence>